<dbReference type="Proteomes" id="UP000663400">
    <property type="component" value="Chromosome"/>
</dbReference>
<sequence>MSWFLGGVKAFCGNRREISVSSQQCERLHGRGTFTAIRMSAALVWRPLSDHRARWGESADISLSRGHNRCPHIFHHFSWITRRGRDLAIVRQV</sequence>
<organism evidence="1 2">
    <name type="scientific">Lysobacter arenosi</name>
    <dbReference type="NCBI Taxonomy" id="2795387"/>
    <lineage>
        <taxon>Bacteria</taxon>
        <taxon>Pseudomonadati</taxon>
        <taxon>Pseudomonadota</taxon>
        <taxon>Gammaproteobacteria</taxon>
        <taxon>Lysobacterales</taxon>
        <taxon>Lysobacteraceae</taxon>
        <taxon>Lysobacter</taxon>
    </lineage>
</organism>
<protein>
    <submittedName>
        <fullName evidence="1">Uncharacterized protein</fullName>
    </submittedName>
</protein>
<name>A0ABX7RDS3_9GAMM</name>
<dbReference type="RefSeq" id="WP_200605211.1">
    <property type="nucleotide sequence ID" value="NZ_CP071517.1"/>
</dbReference>
<evidence type="ECO:0000313" key="1">
    <source>
        <dbReference type="EMBL" id="QSX75850.1"/>
    </source>
</evidence>
<accession>A0ABX7RDS3</accession>
<proteinExistence type="predicted"/>
<gene>
    <name evidence="1" type="ORF">HIV01_004830</name>
</gene>
<reference evidence="1 2" key="1">
    <citation type="submission" date="2021-02" db="EMBL/GenBank/DDBJ databases">
        <title>Lysobacter arenosi sp. nov., isolated from soil of gangwondo yeongwol, south Korea.</title>
        <authorList>
            <person name="Kim K.R."/>
            <person name="Kim K.H."/>
            <person name="Jeon C.O."/>
        </authorList>
    </citation>
    <scope>NUCLEOTIDE SEQUENCE [LARGE SCALE GENOMIC DNA]</scope>
    <source>
        <strain evidence="1 2">R7</strain>
    </source>
</reference>
<evidence type="ECO:0000313" key="2">
    <source>
        <dbReference type="Proteomes" id="UP000663400"/>
    </source>
</evidence>
<dbReference type="EMBL" id="CP071517">
    <property type="protein sequence ID" value="QSX75850.1"/>
    <property type="molecule type" value="Genomic_DNA"/>
</dbReference>
<keyword evidence="2" id="KW-1185">Reference proteome</keyword>